<organism evidence="1 2">
    <name type="scientific">Roseobacter fucihabitans</name>
    <dbReference type="NCBI Taxonomy" id="1537242"/>
    <lineage>
        <taxon>Bacteria</taxon>
        <taxon>Pseudomonadati</taxon>
        <taxon>Pseudomonadota</taxon>
        <taxon>Alphaproteobacteria</taxon>
        <taxon>Rhodobacterales</taxon>
        <taxon>Roseobacteraceae</taxon>
        <taxon>Roseobacter</taxon>
    </lineage>
</organism>
<reference evidence="2" key="1">
    <citation type="submission" date="2024-01" db="EMBL/GenBank/DDBJ databases">
        <title>Roseobacter fucihabitans sp. nov., isolated from the brown alga Fucus spiralis.</title>
        <authorList>
            <person name="Hahnke S."/>
            <person name="Berger M."/>
            <person name="Schlingloff A."/>
            <person name="Athale I."/>
            <person name="Neumann-Schaal M."/>
            <person name="Adenaya A."/>
            <person name="Poehlein A."/>
            <person name="Daniel R."/>
            <person name="Pertersen J."/>
            <person name="Brinkhoff T."/>
        </authorList>
    </citation>
    <scope>NUCLEOTIDE SEQUENCE [LARGE SCALE GENOMIC DNA]</scope>
    <source>
        <strain evidence="2">B14</strain>
    </source>
</reference>
<evidence type="ECO:0000313" key="1">
    <source>
        <dbReference type="EMBL" id="WVX47309.1"/>
    </source>
</evidence>
<dbReference type="RefSeq" id="WP_187428230.1">
    <property type="nucleotide sequence ID" value="NZ_CP143423.1"/>
</dbReference>
<keyword evidence="2" id="KW-1185">Reference proteome</keyword>
<dbReference type="EMBL" id="CP143423">
    <property type="protein sequence ID" value="WVX47309.1"/>
    <property type="molecule type" value="Genomic_DNA"/>
</dbReference>
<name>A0ABZ2BML7_9RHOB</name>
<accession>A0ABZ2BML7</accession>
<dbReference type="Proteomes" id="UP001318682">
    <property type="component" value="Chromosome"/>
</dbReference>
<sequence length="136" mass="15043">MQTDQLKIDVKAVLGDSLAAGVCIQLVDKLVSLPEGRGHMLTYTSLQKMLQRNEIDNPLITAVSFLTSSKCAILDAHGQFIDDDGEEYELEDADFQRLLMTGELAHPNTGENVDNPRDKVTPVFALRNEKKAEPSE</sequence>
<proteinExistence type="predicted"/>
<protein>
    <submittedName>
        <fullName evidence="1">Uncharacterized protein</fullName>
    </submittedName>
</protein>
<gene>
    <name evidence="1" type="ORF">ROLI_003760</name>
</gene>
<evidence type="ECO:0000313" key="2">
    <source>
        <dbReference type="Proteomes" id="UP001318682"/>
    </source>
</evidence>